<organism evidence="1 2">
    <name type="scientific">Sulfuriroseicoccus oceanibius</name>
    <dbReference type="NCBI Taxonomy" id="2707525"/>
    <lineage>
        <taxon>Bacteria</taxon>
        <taxon>Pseudomonadati</taxon>
        <taxon>Verrucomicrobiota</taxon>
        <taxon>Verrucomicrobiia</taxon>
        <taxon>Verrucomicrobiales</taxon>
        <taxon>Verrucomicrobiaceae</taxon>
        <taxon>Sulfuriroseicoccus</taxon>
    </lineage>
</organism>
<proteinExistence type="predicted"/>
<accession>A0A6B3LBP9</accession>
<gene>
    <name evidence="1" type="ORF">G3M56_011800</name>
</gene>
<evidence type="ECO:0000313" key="1">
    <source>
        <dbReference type="EMBL" id="QQL44557.1"/>
    </source>
</evidence>
<dbReference type="RefSeq" id="WP_164363761.1">
    <property type="nucleotide sequence ID" value="NZ_CP066776.1"/>
</dbReference>
<name>A0A6B3LBP9_9BACT</name>
<dbReference type="EMBL" id="CP066776">
    <property type="protein sequence ID" value="QQL44557.1"/>
    <property type="molecule type" value="Genomic_DNA"/>
</dbReference>
<dbReference type="AlphaFoldDB" id="A0A6B3LBP9"/>
<dbReference type="KEGG" id="soa:G3M56_011800"/>
<sequence length="174" mass="19530">MKYPTLILLSLHLGFSAYADDALSACVAEVEQKFVDIDQTITNYFNQSDATAEPLPASEVIVRQVCMEGIEENTQKVNSLSADDKVKRAARKETKRIKNALVHQHQAELTQIALDILQRKISESLKRGSELIVKKARSEDHTLKGFDGEWLQEAITTYRISKRRLDAIESAAAE</sequence>
<evidence type="ECO:0000313" key="2">
    <source>
        <dbReference type="Proteomes" id="UP000475117"/>
    </source>
</evidence>
<dbReference type="Proteomes" id="UP000475117">
    <property type="component" value="Chromosome"/>
</dbReference>
<reference evidence="1 2" key="1">
    <citation type="submission" date="2020-12" db="EMBL/GenBank/DDBJ databases">
        <title>Sulforoseuscoccus oceanibium gen. nov., sp. nov., a representative of the phylum Verrucomicrobia with special cytoplasmic membrane, and proposal of Sulforoseuscoccusaceae fam. nov.</title>
        <authorList>
            <person name="Xi F."/>
        </authorList>
    </citation>
    <scope>NUCLEOTIDE SEQUENCE [LARGE SCALE GENOMIC DNA]</scope>
    <source>
        <strain evidence="1 2">T37</strain>
    </source>
</reference>
<protein>
    <submittedName>
        <fullName evidence="1">Uncharacterized protein</fullName>
    </submittedName>
</protein>
<keyword evidence="2" id="KW-1185">Reference proteome</keyword>